<dbReference type="SUPFAM" id="SSF53955">
    <property type="entry name" value="Lysozyme-like"/>
    <property type="match status" value="1"/>
</dbReference>
<protein>
    <recommendedName>
        <fullName evidence="2">Transglycosylase SLT domain-containing protein</fullName>
    </recommendedName>
</protein>
<dbReference type="InterPro" id="IPR023346">
    <property type="entry name" value="Lysozyme-like_dom_sf"/>
</dbReference>
<name>A0A809RUC2_9PROT</name>
<dbReference type="EMBL" id="AP021857">
    <property type="protein sequence ID" value="BBO20007.1"/>
    <property type="molecule type" value="Genomic_DNA"/>
</dbReference>
<keyword evidence="1" id="KW-0812">Transmembrane</keyword>
<reference evidence="3" key="1">
    <citation type="journal article" name="DNA Res.">
        <title>The physiological potential of anammox bacteria as revealed by their core genome structure.</title>
        <authorList>
            <person name="Okubo T."/>
            <person name="Toyoda A."/>
            <person name="Fukuhara K."/>
            <person name="Uchiyama I."/>
            <person name="Harigaya Y."/>
            <person name="Kuroiwa M."/>
            <person name="Suzuki T."/>
            <person name="Murakami Y."/>
            <person name="Suwa Y."/>
            <person name="Takami H."/>
        </authorList>
    </citation>
    <scope>NUCLEOTIDE SEQUENCE</scope>
    <source>
        <strain evidence="3">317325-3</strain>
    </source>
</reference>
<dbReference type="Pfam" id="PF01464">
    <property type="entry name" value="SLT"/>
    <property type="match status" value="1"/>
</dbReference>
<dbReference type="InterPro" id="IPR008258">
    <property type="entry name" value="Transglycosylase_SLT_dom_1"/>
</dbReference>
<accession>A0A809RUC2</accession>
<evidence type="ECO:0000313" key="3">
    <source>
        <dbReference type="EMBL" id="BBO20007.1"/>
    </source>
</evidence>
<dbReference type="Gene3D" id="1.10.530.10">
    <property type="match status" value="1"/>
</dbReference>
<dbReference type="Proteomes" id="UP000662914">
    <property type="component" value="Chromosome"/>
</dbReference>
<evidence type="ECO:0000313" key="4">
    <source>
        <dbReference type="Proteomes" id="UP000662914"/>
    </source>
</evidence>
<proteinExistence type="predicted"/>
<evidence type="ECO:0000259" key="2">
    <source>
        <dbReference type="Pfam" id="PF01464"/>
    </source>
</evidence>
<feature type="transmembrane region" description="Helical" evidence="1">
    <location>
        <begin position="20"/>
        <end position="41"/>
    </location>
</feature>
<keyword evidence="1" id="KW-0472">Membrane</keyword>
<organism evidence="3 4">
    <name type="scientific">Candidatus Desulfobacillus denitrificans</name>
    <dbReference type="NCBI Taxonomy" id="2608985"/>
    <lineage>
        <taxon>Bacteria</taxon>
        <taxon>Pseudomonadati</taxon>
        <taxon>Pseudomonadota</taxon>
        <taxon>Betaproteobacteria</taxon>
        <taxon>Candidatus Desulfobacillus</taxon>
    </lineage>
</organism>
<feature type="domain" description="Transglycosylase SLT" evidence="2">
    <location>
        <begin position="106"/>
        <end position="194"/>
    </location>
</feature>
<keyword evidence="1" id="KW-1133">Transmembrane helix</keyword>
<gene>
    <name evidence="3" type="ORF">DSYM_07060</name>
</gene>
<dbReference type="AlphaFoldDB" id="A0A809RUC2"/>
<evidence type="ECO:0000256" key="1">
    <source>
        <dbReference type="SAM" id="Phobius"/>
    </source>
</evidence>
<dbReference type="KEGG" id="ddz:DSYM_07060"/>
<sequence>MSKTAWLWKFMKDASSCVVHFAHGGLLAAGFLVTAFMLMYVGSAESHERGLQELGDLFSDGRTSKASSSPAAEQAVSPSGARPAIEYLSRKYRVAASAIEPLVLAAQAAGERAGLEPMLIVAVIAIESGFNPIAESPLGAQGLMQVIPRFHQDKIDGVGGNGLLDPVQNIQVGALVLKESIRRAGSLEAGLQQYAGAVSDDEGLYAAKVLAEKQRIEAAVRRARSGSA</sequence>